<reference evidence="4 5" key="1">
    <citation type="journal article" date="2017" name="BMC Microbiol.">
        <title>Comparative genomics of Enterococcus spp. isolated from bovine feces.</title>
        <authorList>
            <person name="Beukers A.G."/>
            <person name="Zaheer R."/>
            <person name="Goji N."/>
            <person name="Amoako K.K."/>
            <person name="Chaves A.V."/>
            <person name="Ward M.P."/>
            <person name="McAllister T.A."/>
        </authorList>
    </citation>
    <scope>NUCLEOTIDE SEQUENCE [LARGE SCALE GENOMIC DNA]</scope>
    <source>
        <strain evidence="4 5">F1129D 143</strain>
    </source>
</reference>
<protein>
    <submittedName>
        <fullName evidence="4">Glycosyl transferase</fullName>
    </submittedName>
</protein>
<dbReference type="GO" id="GO:0016757">
    <property type="term" value="F:glycosyltransferase activity"/>
    <property type="evidence" value="ECO:0007669"/>
    <property type="project" value="InterPro"/>
</dbReference>
<dbReference type="PANTHER" id="PTHR46401">
    <property type="entry name" value="GLYCOSYLTRANSFERASE WBBK-RELATED"/>
    <property type="match status" value="1"/>
</dbReference>
<evidence type="ECO:0000313" key="5">
    <source>
        <dbReference type="Proteomes" id="UP000192477"/>
    </source>
</evidence>
<dbReference type="GO" id="GO:0009103">
    <property type="term" value="P:lipopolysaccharide biosynthetic process"/>
    <property type="evidence" value="ECO:0007669"/>
    <property type="project" value="TreeGrafter"/>
</dbReference>
<feature type="domain" description="Glycosyl transferase family 1" evidence="3">
    <location>
        <begin position="223"/>
        <end position="387"/>
    </location>
</feature>
<dbReference type="RefSeq" id="WP_081183053.1">
    <property type="nucleotide sequence ID" value="NZ_MJEA01000003.1"/>
</dbReference>
<gene>
    <name evidence="4" type="ORF">BH747_04910</name>
</gene>
<evidence type="ECO:0000259" key="3">
    <source>
        <dbReference type="Pfam" id="PF00534"/>
    </source>
</evidence>
<keyword evidence="2" id="KW-0812">Transmembrane</keyword>
<keyword evidence="2" id="KW-1133">Transmembrane helix</keyword>
<dbReference type="SUPFAM" id="SSF53756">
    <property type="entry name" value="UDP-Glycosyltransferase/glycogen phosphorylase"/>
    <property type="match status" value="1"/>
</dbReference>
<sequence>MKKIQMYVWNTFENDARVMRECTALSEEGFYVHLICLMNEKESLKKIEHPAPYFTVRRLKRANLKKTLILLAFVFLMLLHIGWLKSAGVILLISVLLHNKKCWAIVNKVYLIIKMTCVNLFKSSDIYHANDINTLPQTIVNAKIFHRKKLIYDSHEIQISRTGYNEKLYYFIEKNLLRYVDVYIHENDTRADFVEKVYGIKPQVIHNYPVCYEATHINKINLHELLAIDENEPILLYQGGIQRDRGLEKLIQAVALLDQGTLVLIGDGRLKQSLITLTKQLNLTNRVKFLDKVYMETLKCYTVSATIGFQVLQNTCMNHYSASSNKLFEYIMAEVPVVACSFPEIAKVVGTWDVGEIVDSHSVQSIRLGIEKLLTNGERYQACKRNCENAKKVYNWEQEKNKFLKLYAD</sequence>
<keyword evidence="1 4" id="KW-0808">Transferase</keyword>
<feature type="transmembrane region" description="Helical" evidence="2">
    <location>
        <begin position="68"/>
        <end position="97"/>
    </location>
</feature>
<dbReference type="AlphaFoldDB" id="A0A1V8YHT3"/>
<comment type="caution">
    <text evidence="4">The sequence shown here is derived from an EMBL/GenBank/DDBJ whole genome shotgun (WGS) entry which is preliminary data.</text>
</comment>
<dbReference type="InterPro" id="IPR001296">
    <property type="entry name" value="Glyco_trans_1"/>
</dbReference>
<evidence type="ECO:0000256" key="2">
    <source>
        <dbReference type="SAM" id="Phobius"/>
    </source>
</evidence>
<evidence type="ECO:0000313" key="4">
    <source>
        <dbReference type="EMBL" id="OQO70746.1"/>
    </source>
</evidence>
<proteinExistence type="predicted"/>
<dbReference type="EMBL" id="MJEA01000003">
    <property type="protein sequence ID" value="OQO70746.1"/>
    <property type="molecule type" value="Genomic_DNA"/>
</dbReference>
<accession>A0A1V8YHT3</accession>
<dbReference type="STRING" id="112904.BH747_04910"/>
<evidence type="ECO:0000256" key="1">
    <source>
        <dbReference type="ARBA" id="ARBA00022679"/>
    </source>
</evidence>
<name>A0A1V8YHT3_9ENTE</name>
<organism evidence="4 5">
    <name type="scientific">Enterococcus villorum</name>
    <dbReference type="NCBI Taxonomy" id="112904"/>
    <lineage>
        <taxon>Bacteria</taxon>
        <taxon>Bacillati</taxon>
        <taxon>Bacillota</taxon>
        <taxon>Bacilli</taxon>
        <taxon>Lactobacillales</taxon>
        <taxon>Enterococcaceae</taxon>
        <taxon>Enterococcus</taxon>
    </lineage>
</organism>
<dbReference type="OrthoDB" id="9813214at2"/>
<keyword evidence="2" id="KW-0472">Membrane</keyword>
<dbReference type="Gene3D" id="3.40.50.2000">
    <property type="entry name" value="Glycogen Phosphorylase B"/>
    <property type="match status" value="2"/>
</dbReference>
<dbReference type="PANTHER" id="PTHR46401:SF2">
    <property type="entry name" value="GLYCOSYLTRANSFERASE WBBK-RELATED"/>
    <property type="match status" value="1"/>
</dbReference>
<dbReference type="Pfam" id="PF00534">
    <property type="entry name" value="Glycos_transf_1"/>
    <property type="match status" value="1"/>
</dbReference>
<dbReference type="Proteomes" id="UP000192477">
    <property type="component" value="Unassembled WGS sequence"/>
</dbReference>